<feature type="transmembrane region" description="Helical" evidence="7">
    <location>
        <begin position="1052"/>
        <end position="1074"/>
    </location>
</feature>
<dbReference type="PANTHER" id="PTHR19229:SF250">
    <property type="entry name" value="ABC TRANSPORTER DOMAIN-CONTAINING PROTEIN-RELATED"/>
    <property type="match status" value="1"/>
</dbReference>
<sequence length="1186" mass="131726">MGFGSQLLLLLWKNFVLQKRKICVTVFEILMPIFFAFLLLVIRILVSNTDVTTDTVWTSFTVDSQQPPSLIKSRVLYAPNQLAVTNLMSTVKTDLGSNFTFTGYASESALLTEYNAYSSSVWAAVVFDETQDYTVSLPTTVKYKLRVARLKTSDRWRTDDTYPVVQRPDPRNNDSNGGTPNYYATGFLGLQYSVSKAVVNTFASSPVNFSAVDIQLQKIPFPPYVKDNLLTVLQLNLPFFLLLGFILNALQLTRDITYEKEKRLRESMKMMGLKTSVYWLSWFLKALIYLLIVCIAYSILFTIKIGQNGKILNESAGSLVFVFLLLYVLSIIAFCFMISAFFNTATIASIAAGILFFLFYMPFFFLNDDYENMSTGAKLACCLLNQMAMAFGCYTIGLYEGTGAGATWSSFSKPATVDDNFSLLQAMAMLIFDTVLYFLVAWYVDNVKPGEYGIPNPLYFPFTKTYWCGEKRTDEVYGDELRPKTSRPELFERDPTDLKVGISINKLRKEFGKGKKKKIAVSGTSLNMYEGQITALLGHNGAGKTTTMSMLTGFIPPTSGTASVNGYDIVKNISGVRESIGLCPQHNILFDTLTVEEHLDFYASLKGLEKSKIKQAIDEMIVILGLESKRNKKSMTLSGGQKRKLSVGIAIIGDSKIVILDEPTSGMDPQARRQTWDILQKFREGRTMVLSTHFMDEADLLGDRIAIMSEGVVKCCGTSLFLKKAYGAGYHLVIVKDKSCNVPNLTSMIQSHVPGAFLESEISAELSYILPFDESAKFEKLFLELENKRQALGVGSFGTSATTMEEVFLNPAKGENDLAVDFKPKQEAEKNNVAEKNQTIDFARNVEKNTGLHLSFQQYYAMLVKKFIHTYRNKIISIVQLAMPIIFTVLALLIEKTNSPDAEEPALTLDLASFGGTTFVYSGQTTTAAIATTYKNSLTSAGHSADDYNAQTTYTTFDDYLIAKAKSVGQSSFDKSYIVAAEFVPASGSSNPSYTAYFNGEPLHTPAISLNYMMDTLLKENNSTSTSMTVINHPLPVALTDNSAASTSALTIGFSIAFTLLFGMAFLTASFVLFPIKERFTGAKHLQVVSGVSPFAYWVSNFTWDVINYLVPMIGIIIAFVAFQAEAYVYGGRIGIIILLFLIYGWCCLPFVYLLHYMFTSPATGVVSVTMLNIFTGSLYTVYLYK</sequence>
<dbReference type="InterPro" id="IPR026082">
    <property type="entry name" value="ABCA"/>
</dbReference>
<dbReference type="SMART" id="SM00382">
    <property type="entry name" value="AAA"/>
    <property type="match status" value="1"/>
</dbReference>
<dbReference type="Pfam" id="PF00005">
    <property type="entry name" value="ABC_tran"/>
    <property type="match status" value="1"/>
</dbReference>
<dbReference type="PROSITE" id="PS00211">
    <property type="entry name" value="ABC_TRANSPORTER_1"/>
    <property type="match status" value="1"/>
</dbReference>
<reference evidence="9 10" key="1">
    <citation type="submission" date="2022-12" db="EMBL/GenBank/DDBJ databases">
        <title>Chromosome-level genome of Tegillarca granosa.</title>
        <authorList>
            <person name="Kim J."/>
        </authorList>
    </citation>
    <scope>NUCLEOTIDE SEQUENCE [LARGE SCALE GENOMIC DNA]</scope>
    <source>
        <strain evidence="9">Teg-2019</strain>
        <tissue evidence="9">Adductor muscle</tissue>
    </source>
</reference>
<evidence type="ECO:0000256" key="4">
    <source>
        <dbReference type="ARBA" id="ARBA00022840"/>
    </source>
</evidence>
<feature type="transmembrane region" description="Helical" evidence="7">
    <location>
        <begin position="22"/>
        <end position="46"/>
    </location>
</feature>
<feature type="transmembrane region" description="Helical" evidence="7">
    <location>
        <begin position="1136"/>
        <end position="1159"/>
    </location>
</feature>
<evidence type="ECO:0000256" key="5">
    <source>
        <dbReference type="ARBA" id="ARBA00022989"/>
    </source>
</evidence>
<comment type="caution">
    <text evidence="9">The sequence shown here is derived from an EMBL/GenBank/DDBJ whole genome shotgun (WGS) entry which is preliminary data.</text>
</comment>
<dbReference type="InterPro" id="IPR013525">
    <property type="entry name" value="ABC2_TM"/>
</dbReference>
<dbReference type="PROSITE" id="PS50893">
    <property type="entry name" value="ABC_TRANSPORTER_2"/>
    <property type="match status" value="1"/>
</dbReference>
<dbReference type="InterPro" id="IPR003593">
    <property type="entry name" value="AAA+_ATPase"/>
</dbReference>
<evidence type="ECO:0000256" key="2">
    <source>
        <dbReference type="ARBA" id="ARBA00022692"/>
    </source>
</evidence>
<comment type="subcellular location">
    <subcellularLocation>
        <location evidence="1">Membrane</location>
        <topology evidence="1">Multi-pass membrane protein</topology>
    </subcellularLocation>
</comment>
<evidence type="ECO:0000256" key="7">
    <source>
        <dbReference type="SAM" id="Phobius"/>
    </source>
</evidence>
<keyword evidence="2 7" id="KW-0812">Transmembrane</keyword>
<evidence type="ECO:0000313" key="9">
    <source>
        <dbReference type="EMBL" id="KAJ8301077.1"/>
    </source>
</evidence>
<keyword evidence="6 7" id="KW-0472">Membrane</keyword>
<accession>A0ABQ9EBY6</accession>
<feature type="transmembrane region" description="Helical" evidence="7">
    <location>
        <begin position="237"/>
        <end position="256"/>
    </location>
</feature>
<feature type="transmembrane region" description="Helical" evidence="7">
    <location>
        <begin position="345"/>
        <end position="365"/>
    </location>
</feature>
<dbReference type="InterPro" id="IPR027417">
    <property type="entry name" value="P-loop_NTPase"/>
</dbReference>
<evidence type="ECO:0000256" key="3">
    <source>
        <dbReference type="ARBA" id="ARBA00022741"/>
    </source>
</evidence>
<dbReference type="SUPFAM" id="SSF52540">
    <property type="entry name" value="P-loop containing nucleoside triphosphate hydrolases"/>
    <property type="match status" value="1"/>
</dbReference>
<protein>
    <recommendedName>
        <fullName evidence="8">ABC transporter domain-containing protein</fullName>
    </recommendedName>
</protein>
<evidence type="ECO:0000259" key="8">
    <source>
        <dbReference type="PROSITE" id="PS50893"/>
    </source>
</evidence>
<feature type="transmembrane region" description="Helical" evidence="7">
    <location>
        <begin position="423"/>
        <end position="444"/>
    </location>
</feature>
<keyword evidence="4" id="KW-0067">ATP-binding</keyword>
<evidence type="ECO:0000256" key="6">
    <source>
        <dbReference type="ARBA" id="ARBA00023136"/>
    </source>
</evidence>
<dbReference type="PANTHER" id="PTHR19229">
    <property type="entry name" value="ATP-BINDING CASSETTE TRANSPORTER SUBFAMILY A ABCA"/>
    <property type="match status" value="1"/>
</dbReference>
<dbReference type="InterPro" id="IPR017871">
    <property type="entry name" value="ABC_transporter-like_CS"/>
</dbReference>
<evidence type="ECO:0000256" key="1">
    <source>
        <dbReference type="ARBA" id="ARBA00004141"/>
    </source>
</evidence>
<feature type="transmembrane region" description="Helical" evidence="7">
    <location>
        <begin position="319"/>
        <end position="338"/>
    </location>
</feature>
<feature type="transmembrane region" description="Helical" evidence="7">
    <location>
        <begin position="1110"/>
        <end position="1129"/>
    </location>
</feature>
<keyword evidence="3" id="KW-0547">Nucleotide-binding</keyword>
<gene>
    <name evidence="9" type="ORF">KUTeg_020064</name>
</gene>
<feature type="transmembrane region" description="Helical" evidence="7">
    <location>
        <begin position="277"/>
        <end position="299"/>
    </location>
</feature>
<dbReference type="Gene3D" id="3.40.50.300">
    <property type="entry name" value="P-loop containing nucleotide triphosphate hydrolases"/>
    <property type="match status" value="1"/>
</dbReference>
<dbReference type="InterPro" id="IPR003439">
    <property type="entry name" value="ABC_transporter-like_ATP-bd"/>
</dbReference>
<keyword evidence="10" id="KW-1185">Reference proteome</keyword>
<name>A0ABQ9EBY6_TEGGR</name>
<feature type="transmembrane region" description="Helical" evidence="7">
    <location>
        <begin position="1165"/>
        <end position="1185"/>
    </location>
</feature>
<evidence type="ECO:0000313" key="10">
    <source>
        <dbReference type="Proteomes" id="UP001217089"/>
    </source>
</evidence>
<dbReference type="EMBL" id="JARBDR010000918">
    <property type="protein sequence ID" value="KAJ8301077.1"/>
    <property type="molecule type" value="Genomic_DNA"/>
</dbReference>
<dbReference type="Proteomes" id="UP001217089">
    <property type="component" value="Unassembled WGS sequence"/>
</dbReference>
<feature type="domain" description="ABC transporter" evidence="8">
    <location>
        <begin position="502"/>
        <end position="735"/>
    </location>
</feature>
<feature type="transmembrane region" description="Helical" evidence="7">
    <location>
        <begin position="875"/>
        <end position="894"/>
    </location>
</feature>
<organism evidence="9 10">
    <name type="scientific">Tegillarca granosa</name>
    <name type="common">Malaysian cockle</name>
    <name type="synonym">Anadara granosa</name>
    <dbReference type="NCBI Taxonomy" id="220873"/>
    <lineage>
        <taxon>Eukaryota</taxon>
        <taxon>Metazoa</taxon>
        <taxon>Spiralia</taxon>
        <taxon>Lophotrochozoa</taxon>
        <taxon>Mollusca</taxon>
        <taxon>Bivalvia</taxon>
        <taxon>Autobranchia</taxon>
        <taxon>Pteriomorphia</taxon>
        <taxon>Arcoida</taxon>
        <taxon>Arcoidea</taxon>
        <taxon>Arcidae</taxon>
        <taxon>Tegillarca</taxon>
    </lineage>
</organism>
<dbReference type="Pfam" id="PF12698">
    <property type="entry name" value="ABC2_membrane_3"/>
    <property type="match status" value="2"/>
</dbReference>
<proteinExistence type="predicted"/>
<keyword evidence="5 7" id="KW-1133">Transmembrane helix</keyword>
<dbReference type="CDD" id="cd03263">
    <property type="entry name" value="ABC_subfamily_A"/>
    <property type="match status" value="1"/>
</dbReference>